<dbReference type="Pfam" id="PF18044">
    <property type="entry name" value="zf-CCCH_4"/>
    <property type="match status" value="1"/>
</dbReference>
<dbReference type="InterPro" id="IPR001841">
    <property type="entry name" value="Znf_RING"/>
</dbReference>
<keyword evidence="14" id="KW-1185">Reference proteome</keyword>
<dbReference type="CDD" id="cd20335">
    <property type="entry name" value="BRcat_RBR"/>
    <property type="match status" value="1"/>
</dbReference>
<dbReference type="Pfam" id="PF01485">
    <property type="entry name" value="IBR"/>
    <property type="match status" value="1"/>
</dbReference>
<evidence type="ECO:0000256" key="3">
    <source>
        <dbReference type="ARBA" id="ARBA00022679"/>
    </source>
</evidence>
<protein>
    <recommendedName>
        <fullName evidence="2">RBR-type E3 ubiquitin transferase</fullName>
        <ecNumber evidence="2">2.3.2.31</ecNumber>
    </recommendedName>
</protein>
<dbReference type="PROSITE" id="PS00518">
    <property type="entry name" value="ZF_RING_1"/>
    <property type="match status" value="1"/>
</dbReference>
<evidence type="ECO:0000256" key="9">
    <source>
        <dbReference type="PROSITE-ProRule" id="PRU00723"/>
    </source>
</evidence>
<evidence type="ECO:0000256" key="4">
    <source>
        <dbReference type="ARBA" id="ARBA00022723"/>
    </source>
</evidence>
<dbReference type="GO" id="GO:0003676">
    <property type="term" value="F:nucleic acid binding"/>
    <property type="evidence" value="ECO:0007669"/>
    <property type="project" value="InterPro"/>
</dbReference>
<dbReference type="InterPro" id="IPR035979">
    <property type="entry name" value="RBD_domain_sf"/>
</dbReference>
<dbReference type="Gene3D" id="3.30.40.10">
    <property type="entry name" value="Zinc/RING finger domain, C3HC4 (zinc finger)"/>
    <property type="match status" value="1"/>
</dbReference>
<dbReference type="OrthoDB" id="1431934at2759"/>
<dbReference type="SUPFAM" id="SSF54928">
    <property type="entry name" value="RNA-binding domain, RBD"/>
    <property type="match status" value="2"/>
</dbReference>
<feature type="domain" description="RING-type" evidence="12">
    <location>
        <begin position="619"/>
        <end position="833"/>
    </location>
</feature>
<evidence type="ECO:0000259" key="10">
    <source>
        <dbReference type="PROSITE" id="PS50089"/>
    </source>
</evidence>
<comment type="catalytic activity">
    <reaction evidence="1">
        <text>[E2 ubiquitin-conjugating enzyme]-S-ubiquitinyl-L-cysteine + [acceptor protein]-L-lysine = [E2 ubiquitin-conjugating enzyme]-L-cysteine + [acceptor protein]-N(6)-ubiquitinyl-L-lysine.</text>
        <dbReference type="EC" id="2.3.2.31"/>
    </reaction>
</comment>
<dbReference type="InterPro" id="IPR013083">
    <property type="entry name" value="Znf_RING/FYVE/PHD"/>
</dbReference>
<dbReference type="SUPFAM" id="SSF57850">
    <property type="entry name" value="RING/U-box"/>
    <property type="match status" value="2"/>
</dbReference>
<feature type="domain" description="C3H1-type" evidence="11">
    <location>
        <begin position="80"/>
        <end position="106"/>
    </location>
</feature>
<evidence type="ECO:0000256" key="7">
    <source>
        <dbReference type="ARBA" id="ARBA00022786"/>
    </source>
</evidence>
<evidence type="ECO:0000256" key="8">
    <source>
        <dbReference type="ARBA" id="ARBA00022833"/>
    </source>
</evidence>
<dbReference type="GO" id="GO:0008270">
    <property type="term" value="F:zinc ion binding"/>
    <property type="evidence" value="ECO:0007669"/>
    <property type="project" value="UniProtKB-KW"/>
</dbReference>
<dbReference type="EC" id="2.3.2.31" evidence="2"/>
<dbReference type="EMBL" id="ML213541">
    <property type="protein sequence ID" value="TFK45534.1"/>
    <property type="molecule type" value="Genomic_DNA"/>
</dbReference>
<accession>A0A5C3MJR0</accession>
<dbReference type="InterPro" id="IPR041367">
    <property type="entry name" value="Znf-CCCH_4"/>
</dbReference>
<keyword evidence="4 9" id="KW-0479">Metal-binding</keyword>
<evidence type="ECO:0000256" key="6">
    <source>
        <dbReference type="ARBA" id="ARBA00022771"/>
    </source>
</evidence>
<dbReference type="InterPro" id="IPR036855">
    <property type="entry name" value="Znf_CCCH_sf"/>
</dbReference>
<feature type="domain" description="C3H1-type" evidence="11">
    <location>
        <begin position="24"/>
        <end position="46"/>
    </location>
</feature>
<feature type="zinc finger region" description="C3H1-type" evidence="9">
    <location>
        <begin position="80"/>
        <end position="106"/>
    </location>
</feature>
<dbReference type="PROSITE" id="PS50103">
    <property type="entry name" value="ZF_C3H1"/>
    <property type="match status" value="2"/>
</dbReference>
<feature type="zinc finger region" description="C3H1-type" evidence="9">
    <location>
        <begin position="24"/>
        <end position="46"/>
    </location>
</feature>
<dbReference type="Pfam" id="PF22191">
    <property type="entry name" value="IBR_1"/>
    <property type="match status" value="1"/>
</dbReference>
<evidence type="ECO:0000259" key="12">
    <source>
        <dbReference type="PROSITE" id="PS51873"/>
    </source>
</evidence>
<dbReference type="STRING" id="5364.A0A5C3MJR0"/>
<keyword evidence="6 9" id="KW-0863">Zinc-finger</keyword>
<dbReference type="InterPro" id="IPR002867">
    <property type="entry name" value="IBR_dom"/>
</dbReference>
<evidence type="ECO:0000256" key="1">
    <source>
        <dbReference type="ARBA" id="ARBA00001798"/>
    </source>
</evidence>
<gene>
    <name evidence="13" type="ORF">OE88DRAFT_1669127</name>
</gene>
<reference evidence="13 14" key="1">
    <citation type="journal article" date="2019" name="Nat. Ecol. Evol.">
        <title>Megaphylogeny resolves global patterns of mushroom evolution.</title>
        <authorList>
            <person name="Varga T."/>
            <person name="Krizsan K."/>
            <person name="Foldi C."/>
            <person name="Dima B."/>
            <person name="Sanchez-Garcia M."/>
            <person name="Sanchez-Ramirez S."/>
            <person name="Szollosi G.J."/>
            <person name="Szarkandi J.G."/>
            <person name="Papp V."/>
            <person name="Albert L."/>
            <person name="Andreopoulos W."/>
            <person name="Angelini C."/>
            <person name="Antonin V."/>
            <person name="Barry K.W."/>
            <person name="Bougher N.L."/>
            <person name="Buchanan P."/>
            <person name="Buyck B."/>
            <person name="Bense V."/>
            <person name="Catcheside P."/>
            <person name="Chovatia M."/>
            <person name="Cooper J."/>
            <person name="Damon W."/>
            <person name="Desjardin D."/>
            <person name="Finy P."/>
            <person name="Geml J."/>
            <person name="Haridas S."/>
            <person name="Hughes K."/>
            <person name="Justo A."/>
            <person name="Karasinski D."/>
            <person name="Kautmanova I."/>
            <person name="Kiss B."/>
            <person name="Kocsube S."/>
            <person name="Kotiranta H."/>
            <person name="LaButti K.M."/>
            <person name="Lechner B.E."/>
            <person name="Liimatainen K."/>
            <person name="Lipzen A."/>
            <person name="Lukacs Z."/>
            <person name="Mihaltcheva S."/>
            <person name="Morgado L.N."/>
            <person name="Niskanen T."/>
            <person name="Noordeloos M.E."/>
            <person name="Ohm R.A."/>
            <person name="Ortiz-Santana B."/>
            <person name="Ovrebo C."/>
            <person name="Racz N."/>
            <person name="Riley R."/>
            <person name="Savchenko A."/>
            <person name="Shiryaev A."/>
            <person name="Soop K."/>
            <person name="Spirin V."/>
            <person name="Szebenyi C."/>
            <person name="Tomsovsky M."/>
            <person name="Tulloss R.E."/>
            <person name="Uehling J."/>
            <person name="Grigoriev I.V."/>
            <person name="Vagvolgyi C."/>
            <person name="Papp T."/>
            <person name="Martin F.M."/>
            <person name="Miettinen O."/>
            <person name="Hibbett D.S."/>
            <person name="Nagy L.G."/>
        </authorList>
    </citation>
    <scope>NUCLEOTIDE SEQUENCE [LARGE SCALE GENOMIC DNA]</scope>
    <source>
        <strain evidence="13 14">OMC1185</strain>
    </source>
</reference>
<dbReference type="Gene3D" id="1.20.120.1750">
    <property type="match status" value="1"/>
</dbReference>
<evidence type="ECO:0000313" key="14">
    <source>
        <dbReference type="Proteomes" id="UP000305948"/>
    </source>
</evidence>
<dbReference type="InterPro" id="IPR000571">
    <property type="entry name" value="Znf_CCCH"/>
</dbReference>
<dbReference type="SMART" id="SM00356">
    <property type="entry name" value="ZnF_C3H1"/>
    <property type="match status" value="2"/>
</dbReference>
<dbReference type="InterPro" id="IPR027370">
    <property type="entry name" value="Znf-RING_euk"/>
</dbReference>
<dbReference type="InterPro" id="IPR044066">
    <property type="entry name" value="TRIAD_supradom"/>
</dbReference>
<dbReference type="AlphaFoldDB" id="A0A5C3MJR0"/>
<feature type="domain" description="RING-type" evidence="10">
    <location>
        <begin position="623"/>
        <end position="664"/>
    </location>
</feature>
<dbReference type="Proteomes" id="UP000305948">
    <property type="component" value="Unassembled WGS sequence"/>
</dbReference>
<dbReference type="SUPFAM" id="SSF90229">
    <property type="entry name" value="CCCH zinc finger"/>
    <property type="match status" value="1"/>
</dbReference>
<dbReference type="GO" id="GO:0016567">
    <property type="term" value="P:protein ubiquitination"/>
    <property type="evidence" value="ECO:0007669"/>
    <property type="project" value="InterPro"/>
</dbReference>
<evidence type="ECO:0000256" key="2">
    <source>
        <dbReference type="ARBA" id="ARBA00012251"/>
    </source>
</evidence>
<dbReference type="Gene3D" id="4.10.1000.10">
    <property type="entry name" value="Zinc finger, CCCH-type"/>
    <property type="match status" value="1"/>
</dbReference>
<dbReference type="InterPro" id="IPR017907">
    <property type="entry name" value="Znf_RING_CS"/>
</dbReference>
<keyword evidence="8 9" id="KW-0862">Zinc</keyword>
<keyword evidence="5" id="KW-0677">Repeat</keyword>
<organism evidence="13 14">
    <name type="scientific">Heliocybe sulcata</name>
    <dbReference type="NCBI Taxonomy" id="5364"/>
    <lineage>
        <taxon>Eukaryota</taxon>
        <taxon>Fungi</taxon>
        <taxon>Dikarya</taxon>
        <taxon>Basidiomycota</taxon>
        <taxon>Agaricomycotina</taxon>
        <taxon>Agaricomycetes</taxon>
        <taxon>Gloeophyllales</taxon>
        <taxon>Gloeophyllaceae</taxon>
        <taxon>Heliocybe</taxon>
    </lineage>
</organism>
<dbReference type="PANTHER" id="PTHR11685">
    <property type="entry name" value="RBR FAMILY RING FINGER AND IBR DOMAIN-CONTAINING"/>
    <property type="match status" value="1"/>
</dbReference>
<evidence type="ECO:0000313" key="13">
    <source>
        <dbReference type="EMBL" id="TFK45534.1"/>
    </source>
</evidence>
<dbReference type="Pfam" id="PF14608">
    <property type="entry name" value="zf-CCCH_2"/>
    <property type="match status" value="1"/>
</dbReference>
<dbReference type="Pfam" id="PF13445">
    <property type="entry name" value="zf-RING_UBOX"/>
    <property type="match status" value="1"/>
</dbReference>
<dbReference type="PROSITE" id="PS50089">
    <property type="entry name" value="ZF_RING_2"/>
    <property type="match status" value="1"/>
</dbReference>
<keyword evidence="7" id="KW-0833">Ubl conjugation pathway</keyword>
<sequence length="836" mass="92755">MNLPDSTSNRDCTRPPASSILRSPCRFYARGRCNYGDKCRFSHELGHAVTKSDDVPQHKAGLENGCKDAPAPSEAVAKVTARRPCHFFNVGRCYKKDKCTFIHDAAMREESRIRREQMKANDQAKTLTRTIFSSTYVTFGAGLHINRVTTGFEACGVQVHNLPQNTTDQGLHARIAEAGIDQDAYQILSLRNSGTAQLVFRDREAALKVVQGMSNAGLKAEVNTVRTSRLEMNASSRDCEVLTISWQEPCVGALVHFSSEAEARLKVQELDGTLYNGRRVQVASAADQQKPGRVLKNFVPSAVTINGLPVDTTPDAIRQFSGGMVAIMLKGRQYDLAEVHRVMRGTLERLGGLQEYGVFLTGQQNGIVVVKARFTSWSQAKTAYDHFEADCKPSCINGGKLRVSLPERHFYSLPVPRQQYISQRNMFAELVSKHAQPSEAKIIVQVKDVPDRPVWVVLQGNDTKTVGALKIQLERAIEGERLDVWDISFASAEGEAQLAKLGESAGVYITPDKRLRTLRIFGHAEAIEAARTKIQEEVKRLSSTDYVVHLKKQSIGFFVREGVACLRESELVDENSVTLDVSSTPPRLVIRGGDEARHLVRRLVNQSLGSGRPEESQAGQQICPICSDAISSPSSLACGHVYCSECLRHFFASASSVKQFPLKCLGDEGLCRREIPIPVLSQFLRPVDLNHLLEVTFQAYLECHPNEYKYCCTPDCMQIYRSAASEAQAAPLQCPSCLAWICTACHEGHPGQTCIEWKIHRNPEEQERLLNLWVEEQGAKRCPSCKVIIEKNGGCNHISCTCGAHICWKCMGVFLIEEIYTHLTNAHGGHVDLDED</sequence>
<dbReference type="GO" id="GO:0061630">
    <property type="term" value="F:ubiquitin protein ligase activity"/>
    <property type="evidence" value="ECO:0007669"/>
    <property type="project" value="UniProtKB-EC"/>
</dbReference>
<dbReference type="InterPro" id="IPR031127">
    <property type="entry name" value="E3_UB_ligase_RBR"/>
</dbReference>
<name>A0A5C3MJR0_9AGAM</name>
<evidence type="ECO:0000256" key="5">
    <source>
        <dbReference type="ARBA" id="ARBA00022737"/>
    </source>
</evidence>
<evidence type="ECO:0000259" key="11">
    <source>
        <dbReference type="PROSITE" id="PS50103"/>
    </source>
</evidence>
<dbReference type="PROSITE" id="PS51873">
    <property type="entry name" value="TRIAD"/>
    <property type="match status" value="1"/>
</dbReference>
<keyword evidence="3" id="KW-0808">Transferase</keyword>
<proteinExistence type="predicted"/>